<dbReference type="AlphaFoldDB" id="A0A6C0LN02"/>
<dbReference type="EMBL" id="MN740523">
    <property type="protein sequence ID" value="QHU31101.1"/>
    <property type="molecule type" value="Genomic_DNA"/>
</dbReference>
<feature type="region of interest" description="Disordered" evidence="1">
    <location>
        <begin position="248"/>
        <end position="290"/>
    </location>
</feature>
<feature type="compositionally biased region" description="Basic residues" evidence="1">
    <location>
        <begin position="1"/>
        <end position="21"/>
    </location>
</feature>
<organism evidence="2">
    <name type="scientific">viral metagenome</name>
    <dbReference type="NCBI Taxonomy" id="1070528"/>
    <lineage>
        <taxon>unclassified sequences</taxon>
        <taxon>metagenomes</taxon>
        <taxon>organismal metagenomes</taxon>
    </lineage>
</organism>
<evidence type="ECO:0000313" key="2">
    <source>
        <dbReference type="EMBL" id="QHU31101.1"/>
    </source>
</evidence>
<feature type="compositionally biased region" description="Basic residues" evidence="1">
    <location>
        <begin position="268"/>
        <end position="290"/>
    </location>
</feature>
<name>A0A6C0LN02_9ZZZZ</name>
<sequence>MTSKSKKKIKRLRLKSRKMRKGGSEETKQSETGKKTPEEIMEEVIDERKNKPVQNDTGDGILKQSAELAKDLGANIAKRSITLIDGVALNTLEKSGDLLGVDLTNPEQTQQKLAEIKTNITDPKTQEKVKEILGSAAELGGVAIEATKPFLDPLIETVNEKSKEVLSKAGETGVKVLLNTAEEIPGVGVVLGTIRSASNIGEAITATANATSEVVTTTSDTINAASKNFEQMMKEKENVVNRTQESINKYEDPVKYKTPEPSEVPKRGGTKKKRKGLRFKRKSKRVTFNL</sequence>
<protein>
    <submittedName>
        <fullName evidence="2">Uncharacterized protein</fullName>
    </submittedName>
</protein>
<proteinExistence type="predicted"/>
<feature type="compositionally biased region" description="Basic and acidic residues" evidence="1">
    <location>
        <begin position="22"/>
        <end position="38"/>
    </location>
</feature>
<evidence type="ECO:0000256" key="1">
    <source>
        <dbReference type="SAM" id="MobiDB-lite"/>
    </source>
</evidence>
<reference evidence="2" key="1">
    <citation type="journal article" date="2020" name="Nature">
        <title>Giant virus diversity and host interactions through global metagenomics.</title>
        <authorList>
            <person name="Schulz F."/>
            <person name="Roux S."/>
            <person name="Paez-Espino D."/>
            <person name="Jungbluth S."/>
            <person name="Walsh D.A."/>
            <person name="Denef V.J."/>
            <person name="McMahon K.D."/>
            <person name="Konstantinidis K.T."/>
            <person name="Eloe-Fadrosh E.A."/>
            <person name="Kyrpides N.C."/>
            <person name="Woyke T."/>
        </authorList>
    </citation>
    <scope>NUCLEOTIDE SEQUENCE</scope>
    <source>
        <strain evidence="2">GVMAG-M-3300027892-73</strain>
    </source>
</reference>
<feature type="compositionally biased region" description="Basic and acidic residues" evidence="1">
    <location>
        <begin position="248"/>
        <end position="266"/>
    </location>
</feature>
<feature type="region of interest" description="Disordered" evidence="1">
    <location>
        <begin position="1"/>
        <end position="39"/>
    </location>
</feature>
<accession>A0A6C0LN02</accession>